<evidence type="ECO:0000313" key="3">
    <source>
        <dbReference type="Proteomes" id="UP001150879"/>
    </source>
</evidence>
<reference evidence="2" key="1">
    <citation type="submission" date="2022-11" db="EMBL/GenBank/DDBJ databases">
        <authorList>
            <person name="Petersen C."/>
        </authorList>
    </citation>
    <scope>NUCLEOTIDE SEQUENCE</scope>
    <source>
        <strain evidence="2">IBT 16849</strain>
    </source>
</reference>
<reference evidence="2" key="2">
    <citation type="journal article" date="2023" name="IMA Fungus">
        <title>Comparative genomic study of the Penicillium genus elucidates a diverse pangenome and 15 lateral gene transfer events.</title>
        <authorList>
            <person name="Petersen C."/>
            <person name="Sorensen T."/>
            <person name="Nielsen M.R."/>
            <person name="Sondergaard T.E."/>
            <person name="Sorensen J.L."/>
            <person name="Fitzpatrick D.A."/>
            <person name="Frisvad J.C."/>
            <person name="Nielsen K.L."/>
        </authorList>
    </citation>
    <scope>NUCLEOTIDE SEQUENCE</scope>
    <source>
        <strain evidence="2">IBT 16849</strain>
    </source>
</reference>
<name>A0A9W9IQD7_9EURO</name>
<proteinExistence type="predicted"/>
<dbReference type="AlphaFoldDB" id="A0A9W9IQD7"/>
<accession>A0A9W9IQD7</accession>
<evidence type="ECO:0000256" key="1">
    <source>
        <dbReference type="SAM" id="MobiDB-lite"/>
    </source>
</evidence>
<gene>
    <name evidence="2" type="ORF">N7472_011130</name>
</gene>
<evidence type="ECO:0000313" key="2">
    <source>
        <dbReference type="EMBL" id="KAJ5181170.1"/>
    </source>
</evidence>
<sequence>MSNAPFEGKRGVAVELFMIDGRPMMDGGHGIRQVGQDRRLVKTEGWSRQKVGQDRRLVETEGWSRQKVGQDRRLVKTEGWSRQVGQDRLVPPSHQGSKVLGNSQHV</sequence>
<dbReference type="EMBL" id="JAPQKP010000008">
    <property type="protein sequence ID" value="KAJ5181170.1"/>
    <property type="molecule type" value="Genomic_DNA"/>
</dbReference>
<dbReference type="Proteomes" id="UP001150879">
    <property type="component" value="Unassembled WGS sequence"/>
</dbReference>
<protein>
    <submittedName>
        <fullName evidence="2">Uncharacterized protein</fullName>
    </submittedName>
</protein>
<feature type="region of interest" description="Disordered" evidence="1">
    <location>
        <begin position="68"/>
        <end position="106"/>
    </location>
</feature>
<feature type="compositionally biased region" description="Polar residues" evidence="1">
    <location>
        <begin position="94"/>
        <end position="106"/>
    </location>
</feature>
<keyword evidence="3" id="KW-1185">Reference proteome</keyword>
<comment type="caution">
    <text evidence="2">The sequence shown here is derived from an EMBL/GenBank/DDBJ whole genome shotgun (WGS) entry which is preliminary data.</text>
</comment>
<organism evidence="2 3">
    <name type="scientific">Penicillium cf. griseofulvum</name>
    <dbReference type="NCBI Taxonomy" id="2972120"/>
    <lineage>
        <taxon>Eukaryota</taxon>
        <taxon>Fungi</taxon>
        <taxon>Dikarya</taxon>
        <taxon>Ascomycota</taxon>
        <taxon>Pezizomycotina</taxon>
        <taxon>Eurotiomycetes</taxon>
        <taxon>Eurotiomycetidae</taxon>
        <taxon>Eurotiales</taxon>
        <taxon>Aspergillaceae</taxon>
        <taxon>Penicillium</taxon>
    </lineage>
</organism>